<keyword evidence="2" id="KW-1185">Reference proteome</keyword>
<name>A0A0U3LMD4_9BURK</name>
<reference evidence="1 2" key="1">
    <citation type="submission" date="2015-12" db="EMBL/GenBank/DDBJ databases">
        <title>Complete genome of Roseateles depolymerans KCTC 42856.</title>
        <authorList>
            <person name="Kim K.M."/>
        </authorList>
    </citation>
    <scope>NUCLEOTIDE SEQUENCE [LARGE SCALE GENOMIC DNA]</scope>
    <source>
        <strain evidence="1 2">KCTC 42856</strain>
    </source>
</reference>
<dbReference type="InterPro" id="IPR024447">
    <property type="entry name" value="YXWGXW_rpt"/>
</dbReference>
<protein>
    <submittedName>
        <fullName evidence="1">Uncharacterized protein</fullName>
    </submittedName>
</protein>
<accession>A0A0U3LMD4</accession>
<sequence length="81" mass="8713" precursor="true">MRAIRLMVGASAAALLASALSGCIVVPPRHYRGGGGYGYSEGYGPAVAGPPAVGYVWIDGCWEWREGRRTWVDGHWGPPRR</sequence>
<evidence type="ECO:0000313" key="2">
    <source>
        <dbReference type="Proteomes" id="UP000060699"/>
    </source>
</evidence>
<dbReference type="AlphaFoldDB" id="A0A0U3LMD4"/>
<dbReference type="Pfam" id="PF12779">
    <property type="entry name" value="WXXGXW"/>
    <property type="match status" value="1"/>
</dbReference>
<dbReference type="EMBL" id="CP013729">
    <property type="protein sequence ID" value="ALV06071.1"/>
    <property type="molecule type" value="Genomic_DNA"/>
</dbReference>
<dbReference type="RefSeq" id="WP_170156731.1">
    <property type="nucleotide sequence ID" value="NZ_CP013729.1"/>
</dbReference>
<gene>
    <name evidence="1" type="ORF">RD2015_1586</name>
</gene>
<dbReference type="STRING" id="76731.RD2015_1586"/>
<organism evidence="1 2">
    <name type="scientific">Roseateles depolymerans</name>
    <dbReference type="NCBI Taxonomy" id="76731"/>
    <lineage>
        <taxon>Bacteria</taxon>
        <taxon>Pseudomonadati</taxon>
        <taxon>Pseudomonadota</taxon>
        <taxon>Betaproteobacteria</taxon>
        <taxon>Burkholderiales</taxon>
        <taxon>Sphaerotilaceae</taxon>
        <taxon>Roseateles</taxon>
    </lineage>
</organism>
<evidence type="ECO:0000313" key="1">
    <source>
        <dbReference type="EMBL" id="ALV06071.1"/>
    </source>
</evidence>
<dbReference type="KEGG" id="rdp:RD2015_1586"/>
<dbReference type="PROSITE" id="PS51257">
    <property type="entry name" value="PROKAR_LIPOPROTEIN"/>
    <property type="match status" value="1"/>
</dbReference>
<dbReference type="Proteomes" id="UP000060699">
    <property type="component" value="Chromosome"/>
</dbReference>
<proteinExistence type="predicted"/>